<name>A0A1M6QE84_9CLOT</name>
<evidence type="ECO:0000259" key="1">
    <source>
        <dbReference type="Pfam" id="PF00535"/>
    </source>
</evidence>
<dbReference type="PANTHER" id="PTHR22916:SF3">
    <property type="entry name" value="UDP-GLCNAC:BETAGAL BETA-1,3-N-ACETYLGLUCOSAMINYLTRANSFERASE-LIKE PROTEIN 1"/>
    <property type="match status" value="1"/>
</dbReference>
<dbReference type="RefSeq" id="WP_072990544.1">
    <property type="nucleotide sequence ID" value="NZ_FQZB01000014.1"/>
</dbReference>
<proteinExistence type="predicted"/>
<organism evidence="2 3">
    <name type="scientific">Clostridium cavendishii DSM 21758</name>
    <dbReference type="NCBI Taxonomy" id="1121302"/>
    <lineage>
        <taxon>Bacteria</taxon>
        <taxon>Bacillati</taxon>
        <taxon>Bacillota</taxon>
        <taxon>Clostridia</taxon>
        <taxon>Eubacteriales</taxon>
        <taxon>Clostridiaceae</taxon>
        <taxon>Clostridium</taxon>
    </lineage>
</organism>
<dbReference type="OrthoDB" id="9807674at2"/>
<dbReference type="AlphaFoldDB" id="A0A1M6QE84"/>
<evidence type="ECO:0000313" key="3">
    <source>
        <dbReference type="Proteomes" id="UP000184310"/>
    </source>
</evidence>
<accession>A0A1M6QE84</accession>
<dbReference type="EMBL" id="FQZB01000014">
    <property type="protein sequence ID" value="SHK18373.1"/>
    <property type="molecule type" value="Genomic_DNA"/>
</dbReference>
<feature type="domain" description="Glycosyltransferase 2-like" evidence="1">
    <location>
        <begin position="4"/>
        <end position="134"/>
    </location>
</feature>
<dbReference type="CDD" id="cd00761">
    <property type="entry name" value="Glyco_tranf_GTA_type"/>
    <property type="match status" value="1"/>
</dbReference>
<protein>
    <submittedName>
        <fullName evidence="2">Glycosyltransferase involved in cell wall bisynthesis</fullName>
    </submittedName>
</protein>
<keyword evidence="3" id="KW-1185">Reference proteome</keyword>
<sequence>MDLSIIIPVFNVEEYLENCLNSIYSIEGINKEIIIVNDGSTDGSQKIIDTYKNRYPEETKVIIQQNKGLSGARNAGLDLAKGKYISFIDSDDYIDWKKYYELFENGKEEDLDIIFGELKYLGDDGAYITKDMERRRKKLSKLNICTGIDFWEKSFEKNNDSIRVEVVTNFYKREMLQNNKLFFKEGLLHEDTLFMFMTIFYAKKVKYFPIDFYFYRIREGSIMSALNYKNCIHKMYIAGQLQEFKEKNNINLYSWDSIIFALYFGAVRKYKVKNTELYDKIRLNNKLTNKCKIKKCIIKFLNFKLKNITIKI</sequence>
<dbReference type="STRING" id="1121302.SAMN02745163_03372"/>
<keyword evidence="2" id="KW-0808">Transferase</keyword>
<dbReference type="SUPFAM" id="SSF53448">
    <property type="entry name" value="Nucleotide-diphospho-sugar transferases"/>
    <property type="match status" value="1"/>
</dbReference>
<dbReference type="Proteomes" id="UP000184310">
    <property type="component" value="Unassembled WGS sequence"/>
</dbReference>
<evidence type="ECO:0000313" key="2">
    <source>
        <dbReference type="EMBL" id="SHK18373.1"/>
    </source>
</evidence>
<dbReference type="GO" id="GO:0016758">
    <property type="term" value="F:hexosyltransferase activity"/>
    <property type="evidence" value="ECO:0007669"/>
    <property type="project" value="UniProtKB-ARBA"/>
</dbReference>
<dbReference type="InterPro" id="IPR029044">
    <property type="entry name" value="Nucleotide-diphossugar_trans"/>
</dbReference>
<dbReference type="InterPro" id="IPR001173">
    <property type="entry name" value="Glyco_trans_2-like"/>
</dbReference>
<dbReference type="Gene3D" id="3.90.550.10">
    <property type="entry name" value="Spore Coat Polysaccharide Biosynthesis Protein SpsA, Chain A"/>
    <property type="match status" value="1"/>
</dbReference>
<reference evidence="2 3" key="1">
    <citation type="submission" date="2016-11" db="EMBL/GenBank/DDBJ databases">
        <authorList>
            <person name="Jaros S."/>
            <person name="Januszkiewicz K."/>
            <person name="Wedrychowicz H."/>
        </authorList>
    </citation>
    <scope>NUCLEOTIDE SEQUENCE [LARGE SCALE GENOMIC DNA]</scope>
    <source>
        <strain evidence="2 3">DSM 21758</strain>
    </source>
</reference>
<dbReference type="PANTHER" id="PTHR22916">
    <property type="entry name" value="GLYCOSYLTRANSFERASE"/>
    <property type="match status" value="1"/>
</dbReference>
<gene>
    <name evidence="2" type="ORF">SAMN02745163_03372</name>
</gene>
<dbReference type="Pfam" id="PF00535">
    <property type="entry name" value="Glycos_transf_2"/>
    <property type="match status" value="1"/>
</dbReference>